<keyword evidence="1" id="KW-0472">Membrane</keyword>
<dbReference type="EMBL" id="KK121509">
    <property type="protein sequence ID" value="KFM80626.1"/>
    <property type="molecule type" value="Genomic_DNA"/>
</dbReference>
<keyword evidence="1" id="KW-1133">Transmembrane helix</keyword>
<gene>
    <name evidence="2" type="ORF">X975_07221</name>
</gene>
<sequence>MRTWRIWRPKRTILLRTRAASILITITMMMTTTISRTVS</sequence>
<organism evidence="2 3">
    <name type="scientific">Stegodyphus mimosarum</name>
    <name type="common">African social velvet spider</name>
    <dbReference type="NCBI Taxonomy" id="407821"/>
    <lineage>
        <taxon>Eukaryota</taxon>
        <taxon>Metazoa</taxon>
        <taxon>Ecdysozoa</taxon>
        <taxon>Arthropoda</taxon>
        <taxon>Chelicerata</taxon>
        <taxon>Arachnida</taxon>
        <taxon>Araneae</taxon>
        <taxon>Araneomorphae</taxon>
        <taxon>Entelegynae</taxon>
        <taxon>Eresoidea</taxon>
        <taxon>Eresidae</taxon>
        <taxon>Stegodyphus</taxon>
    </lineage>
</organism>
<feature type="non-terminal residue" evidence="2">
    <location>
        <position position="39"/>
    </location>
</feature>
<evidence type="ECO:0000313" key="3">
    <source>
        <dbReference type="Proteomes" id="UP000054359"/>
    </source>
</evidence>
<proteinExistence type="predicted"/>
<evidence type="ECO:0000256" key="1">
    <source>
        <dbReference type="SAM" id="Phobius"/>
    </source>
</evidence>
<dbReference type="Proteomes" id="UP000054359">
    <property type="component" value="Unassembled WGS sequence"/>
</dbReference>
<name>A0A087UTD7_STEMI</name>
<protein>
    <submittedName>
        <fullName evidence="2">Uncharacterized protein</fullName>
    </submittedName>
</protein>
<reference evidence="2 3" key="1">
    <citation type="submission" date="2013-11" db="EMBL/GenBank/DDBJ databases">
        <title>Genome sequencing of Stegodyphus mimosarum.</title>
        <authorList>
            <person name="Bechsgaard J."/>
        </authorList>
    </citation>
    <scope>NUCLEOTIDE SEQUENCE [LARGE SCALE GENOMIC DNA]</scope>
</reference>
<evidence type="ECO:0000313" key="2">
    <source>
        <dbReference type="EMBL" id="KFM80626.1"/>
    </source>
</evidence>
<keyword evidence="3" id="KW-1185">Reference proteome</keyword>
<feature type="transmembrane region" description="Helical" evidence="1">
    <location>
        <begin position="20"/>
        <end position="38"/>
    </location>
</feature>
<dbReference type="AlphaFoldDB" id="A0A087UTD7"/>
<accession>A0A087UTD7</accession>
<keyword evidence="1" id="KW-0812">Transmembrane</keyword>